<gene>
    <name evidence="1" type="ORF">CA163_00405</name>
</gene>
<comment type="caution">
    <text evidence="1">The sequence shown here is derived from an EMBL/GenBank/DDBJ whole genome shotgun (WGS) entry which is preliminary data.</text>
</comment>
<sequence>MRTLREIVYKTLVDNLNVSPSLLSRVENNEPVSIELANGEEIFIHLNEHVLQSFIEIPLKDSRNLRYKAPKIIEVLQEDSDIFMNIQKDKVILVTEIDKNTHSIEKELSAKLTLFNKMASEVKL</sequence>
<proteinExistence type="predicted"/>
<evidence type="ECO:0000313" key="2">
    <source>
        <dbReference type="Proteomes" id="UP000214596"/>
    </source>
</evidence>
<dbReference type="RefSeq" id="WP_005463233.1">
    <property type="nucleotide sequence ID" value="NZ_CAMFGX010000004.1"/>
</dbReference>
<name>A0A0L8RZL8_VIBPH</name>
<dbReference type="OMA" id="NKLIMIS"/>
<dbReference type="GeneID" id="1192030"/>
<reference evidence="1 2" key="1">
    <citation type="journal article" date="2017" name="Appl. Environ. Microbiol.">
        <title>Parallel evolution of two clades of a major Atlantic endemic Vibrio parahaemolyticus pathogen lineage by independent acquisition of related pathogenicity islands.</title>
        <authorList>
            <person name="Xu F."/>
            <person name="Gonzalez-Escalona N."/>
            <person name="Drees K.P."/>
            <person name="Sebra R.P."/>
            <person name="Cooper V.S."/>
            <person name="Jones S.H."/>
            <person name="Whistler C.A."/>
        </authorList>
    </citation>
    <scope>NUCLEOTIDE SEQUENCE [LARGE SCALE GENOMIC DNA]</scope>
    <source>
        <strain evidence="1 2">MAVP-3</strain>
    </source>
</reference>
<protein>
    <submittedName>
        <fullName evidence="1">Uncharacterized protein</fullName>
    </submittedName>
</protein>
<dbReference type="EMBL" id="NIXT01000006">
    <property type="protein sequence ID" value="OXE34805.1"/>
    <property type="molecule type" value="Genomic_DNA"/>
</dbReference>
<dbReference type="OrthoDB" id="6454957at2"/>
<dbReference type="AlphaFoldDB" id="A0A0L8RZL8"/>
<organism evidence="1 2">
    <name type="scientific">Vibrio parahaemolyticus</name>
    <dbReference type="NCBI Taxonomy" id="670"/>
    <lineage>
        <taxon>Bacteria</taxon>
        <taxon>Pseudomonadati</taxon>
        <taxon>Pseudomonadota</taxon>
        <taxon>Gammaproteobacteria</taxon>
        <taxon>Vibrionales</taxon>
        <taxon>Vibrionaceae</taxon>
        <taxon>Vibrio</taxon>
    </lineage>
</organism>
<dbReference type="Gene3D" id="3.30.1460.10">
    <property type="match status" value="1"/>
</dbReference>
<accession>A0A0L8RZL8</accession>
<dbReference type="Proteomes" id="UP000214596">
    <property type="component" value="Unassembled WGS sequence"/>
</dbReference>
<evidence type="ECO:0000313" key="1">
    <source>
        <dbReference type="EMBL" id="OXE34805.1"/>
    </source>
</evidence>